<dbReference type="GO" id="GO:0006310">
    <property type="term" value="P:DNA recombination"/>
    <property type="evidence" value="ECO:0007669"/>
    <property type="project" value="InterPro"/>
</dbReference>
<keyword evidence="4" id="KW-0234">DNA repair</keyword>
<dbReference type="GO" id="GO:0006281">
    <property type="term" value="P:DNA repair"/>
    <property type="evidence" value="ECO:0007669"/>
    <property type="project" value="UniProtKB-KW"/>
</dbReference>
<proteinExistence type="inferred from homology"/>
<dbReference type="Pfam" id="PF07499">
    <property type="entry name" value="RuvA_C"/>
    <property type="match status" value="1"/>
</dbReference>
<evidence type="ECO:0000256" key="4">
    <source>
        <dbReference type="ARBA" id="ARBA00023204"/>
    </source>
</evidence>
<evidence type="ECO:0000256" key="2">
    <source>
        <dbReference type="ARBA" id="ARBA00022763"/>
    </source>
</evidence>
<reference evidence="6" key="1">
    <citation type="submission" date="2018-06" db="EMBL/GenBank/DDBJ databases">
        <authorList>
            <person name="Zhirakovskaya E."/>
        </authorList>
    </citation>
    <scope>NUCLEOTIDE SEQUENCE</scope>
</reference>
<protein>
    <submittedName>
        <fullName evidence="6">Holliday junction ATP-dependent DNA helicase RuvA</fullName>
        <ecNumber evidence="6">3.6.4.12</ecNumber>
    </submittedName>
</protein>
<dbReference type="EMBL" id="UOFP01000211">
    <property type="protein sequence ID" value="VAW88202.1"/>
    <property type="molecule type" value="Genomic_DNA"/>
</dbReference>
<dbReference type="GO" id="GO:0005524">
    <property type="term" value="F:ATP binding"/>
    <property type="evidence" value="ECO:0007669"/>
    <property type="project" value="InterPro"/>
</dbReference>
<dbReference type="Pfam" id="PF14520">
    <property type="entry name" value="HHH_5"/>
    <property type="match status" value="1"/>
</dbReference>
<dbReference type="GO" id="GO:0009378">
    <property type="term" value="F:four-way junction helicase activity"/>
    <property type="evidence" value="ECO:0007669"/>
    <property type="project" value="InterPro"/>
</dbReference>
<dbReference type="SUPFAM" id="SSF50249">
    <property type="entry name" value="Nucleic acid-binding proteins"/>
    <property type="match status" value="1"/>
</dbReference>
<dbReference type="AlphaFoldDB" id="A0A3B0ZLE0"/>
<dbReference type="InterPro" id="IPR010994">
    <property type="entry name" value="RuvA_2-like"/>
</dbReference>
<keyword evidence="6" id="KW-0378">Hydrolase</keyword>
<dbReference type="GO" id="GO:0003677">
    <property type="term" value="F:DNA binding"/>
    <property type="evidence" value="ECO:0007669"/>
    <property type="project" value="UniProtKB-KW"/>
</dbReference>
<keyword evidence="1" id="KW-0963">Cytoplasm</keyword>
<feature type="domain" description="Helix-hairpin-helix DNA-binding motif class 1" evidence="5">
    <location>
        <begin position="108"/>
        <end position="127"/>
    </location>
</feature>
<dbReference type="InterPro" id="IPR013849">
    <property type="entry name" value="DNA_helicase_Holl-junc_RuvA_I"/>
</dbReference>
<evidence type="ECO:0000259" key="5">
    <source>
        <dbReference type="SMART" id="SM00278"/>
    </source>
</evidence>
<dbReference type="InterPro" id="IPR000085">
    <property type="entry name" value="RuvA"/>
</dbReference>
<dbReference type="SUPFAM" id="SSF47781">
    <property type="entry name" value="RuvA domain 2-like"/>
    <property type="match status" value="1"/>
</dbReference>
<dbReference type="NCBIfam" id="TIGR00084">
    <property type="entry name" value="ruvA"/>
    <property type="match status" value="1"/>
</dbReference>
<dbReference type="Gene3D" id="1.10.8.10">
    <property type="entry name" value="DNA helicase RuvA subunit, C-terminal domain"/>
    <property type="match status" value="1"/>
</dbReference>
<dbReference type="GO" id="GO:0009379">
    <property type="term" value="C:Holliday junction helicase complex"/>
    <property type="evidence" value="ECO:0007669"/>
    <property type="project" value="InterPro"/>
</dbReference>
<evidence type="ECO:0000256" key="1">
    <source>
        <dbReference type="ARBA" id="ARBA00022490"/>
    </source>
</evidence>
<keyword evidence="6" id="KW-0347">Helicase</keyword>
<dbReference type="SUPFAM" id="SSF46929">
    <property type="entry name" value="DNA helicase RuvA subunit, C-terminal domain"/>
    <property type="match status" value="1"/>
</dbReference>
<accession>A0A3B0ZLE0</accession>
<feature type="domain" description="Helix-hairpin-helix DNA-binding motif class 1" evidence="5">
    <location>
        <begin position="73"/>
        <end position="92"/>
    </location>
</feature>
<dbReference type="HAMAP" id="MF_00031">
    <property type="entry name" value="DNA_HJ_migration_RuvA"/>
    <property type="match status" value="1"/>
</dbReference>
<keyword evidence="2" id="KW-0227">DNA damage</keyword>
<dbReference type="InterPro" id="IPR036267">
    <property type="entry name" value="RuvA_C_sf"/>
</dbReference>
<dbReference type="Pfam" id="PF01330">
    <property type="entry name" value="RuvA_N"/>
    <property type="match status" value="1"/>
</dbReference>
<dbReference type="SMART" id="SM00278">
    <property type="entry name" value="HhH1"/>
    <property type="match status" value="2"/>
</dbReference>
<dbReference type="Gene3D" id="1.10.150.20">
    <property type="entry name" value="5' to 3' exonuclease, C-terminal subdomain"/>
    <property type="match status" value="1"/>
</dbReference>
<name>A0A3B0ZLE0_9ZZZZ</name>
<dbReference type="EC" id="3.6.4.12" evidence="6"/>
<dbReference type="InterPro" id="IPR011114">
    <property type="entry name" value="RuvA_C"/>
</dbReference>
<keyword evidence="3" id="KW-0238">DNA-binding</keyword>
<dbReference type="InterPro" id="IPR003583">
    <property type="entry name" value="Hlx-hairpin-Hlx_DNA-bd_motif"/>
</dbReference>
<evidence type="ECO:0000256" key="3">
    <source>
        <dbReference type="ARBA" id="ARBA00023125"/>
    </source>
</evidence>
<dbReference type="GO" id="GO:0016787">
    <property type="term" value="F:hydrolase activity"/>
    <property type="evidence" value="ECO:0007669"/>
    <property type="project" value="UniProtKB-KW"/>
</dbReference>
<gene>
    <name evidence="6" type="ORF">MNBD_GAMMA18-2245</name>
</gene>
<dbReference type="Gene3D" id="2.40.50.140">
    <property type="entry name" value="Nucleic acid-binding proteins"/>
    <property type="match status" value="1"/>
</dbReference>
<keyword evidence="6" id="KW-0547">Nucleotide-binding</keyword>
<keyword evidence="6" id="KW-0067">ATP-binding</keyword>
<organism evidence="6">
    <name type="scientific">hydrothermal vent metagenome</name>
    <dbReference type="NCBI Taxonomy" id="652676"/>
    <lineage>
        <taxon>unclassified sequences</taxon>
        <taxon>metagenomes</taxon>
        <taxon>ecological metagenomes</taxon>
    </lineage>
</organism>
<dbReference type="InterPro" id="IPR012340">
    <property type="entry name" value="NA-bd_OB-fold"/>
</dbReference>
<sequence>MIGRLQGVLISKQAPELLVDVNGVGYEVQAPMSTIYQLPTLEQPVTLHTHMVVREDAQLLYGFASFEERALFRCLIKVNGVGPKLALTILSGITADDFVRCVRDEDAATLVCLPGIGKKTAERLIIEMRDRLSDWHGDMSTSAESTHAVTNAKSTQDPVKEALSALVALGYKPQEASRFINALDTDGKSSEDIIRASLQSAVKK</sequence>
<evidence type="ECO:0000313" key="6">
    <source>
        <dbReference type="EMBL" id="VAW88202.1"/>
    </source>
</evidence>
<dbReference type="CDD" id="cd14332">
    <property type="entry name" value="UBA_RuvA_C"/>
    <property type="match status" value="1"/>
</dbReference>